<name>Q67U59_ORYSJ</name>
<accession>Q67U59</accession>
<reference evidence="3" key="3">
    <citation type="journal article" date="2005" name="Nature">
        <title>The map-based sequence of the rice genome.</title>
        <authorList>
            <consortium name="International rice genome sequencing project (IRGSP)"/>
            <person name="Matsumoto T."/>
            <person name="Wu J."/>
            <person name="Kanamori H."/>
            <person name="Katayose Y."/>
            <person name="Fujisawa M."/>
            <person name="Namiki N."/>
            <person name="Mizuno H."/>
            <person name="Yamamoto K."/>
            <person name="Antonio B.A."/>
            <person name="Baba T."/>
            <person name="Sakata K."/>
            <person name="Nagamura Y."/>
            <person name="Aoki H."/>
            <person name="Arikawa K."/>
            <person name="Arita K."/>
            <person name="Bito T."/>
            <person name="Chiden Y."/>
            <person name="Fujitsuka N."/>
            <person name="Fukunaka R."/>
            <person name="Hamada M."/>
            <person name="Harada C."/>
            <person name="Hayashi A."/>
            <person name="Hijishita S."/>
            <person name="Honda M."/>
            <person name="Hosokawa S."/>
            <person name="Ichikawa Y."/>
            <person name="Idonuma A."/>
            <person name="Iijima M."/>
            <person name="Ikeda M."/>
            <person name="Ikeno M."/>
            <person name="Ito K."/>
            <person name="Ito S."/>
            <person name="Ito T."/>
            <person name="Ito Y."/>
            <person name="Ito Y."/>
            <person name="Iwabuchi A."/>
            <person name="Kamiya K."/>
            <person name="Karasawa W."/>
            <person name="Kurita K."/>
            <person name="Katagiri S."/>
            <person name="Kikuta A."/>
            <person name="Kobayashi H."/>
            <person name="Kobayashi N."/>
            <person name="Machita K."/>
            <person name="Maehara T."/>
            <person name="Masukawa M."/>
            <person name="Mizubayashi T."/>
            <person name="Mukai Y."/>
            <person name="Nagasaki H."/>
            <person name="Nagata Y."/>
            <person name="Naito S."/>
            <person name="Nakashima M."/>
            <person name="Nakama Y."/>
            <person name="Nakamichi Y."/>
            <person name="Nakamura M."/>
            <person name="Meguro A."/>
            <person name="Negishi M."/>
            <person name="Ohta I."/>
            <person name="Ohta T."/>
            <person name="Okamoto M."/>
            <person name="Ono N."/>
            <person name="Saji S."/>
            <person name="Sakaguchi M."/>
            <person name="Sakai K."/>
            <person name="Shibata M."/>
            <person name="Shimokawa T."/>
            <person name="Song J."/>
            <person name="Takazaki Y."/>
            <person name="Terasawa K."/>
            <person name="Tsugane M."/>
            <person name="Tsuji K."/>
            <person name="Ueda S."/>
            <person name="Waki K."/>
            <person name="Yamagata H."/>
            <person name="Yamamoto M."/>
            <person name="Yamamoto S."/>
            <person name="Yamane H."/>
            <person name="Yoshiki S."/>
            <person name="Yoshihara R."/>
            <person name="Yukawa K."/>
            <person name="Zhong H."/>
            <person name="Yano M."/>
            <person name="Yuan Q."/>
            <person name="Ouyang S."/>
            <person name="Liu J."/>
            <person name="Jones K.M."/>
            <person name="Gansberger K."/>
            <person name="Moffat K."/>
            <person name="Hill J."/>
            <person name="Bera J."/>
            <person name="Fadrosh D."/>
            <person name="Jin S."/>
            <person name="Johri S."/>
            <person name="Kim M."/>
            <person name="Overton L."/>
            <person name="Reardon M."/>
            <person name="Tsitrin T."/>
            <person name="Vuong H."/>
            <person name="Weaver B."/>
            <person name="Ciecko A."/>
            <person name="Tallon L."/>
            <person name="Jackson J."/>
            <person name="Pai G."/>
            <person name="Aken S.V."/>
            <person name="Utterback T."/>
            <person name="Reidmuller S."/>
            <person name="Feldblyum T."/>
            <person name="Hsiao J."/>
            <person name="Zismann V."/>
            <person name="Iobst S."/>
            <person name="de Vazeille A.R."/>
            <person name="Buell C.R."/>
            <person name="Ying K."/>
            <person name="Li Y."/>
            <person name="Lu T."/>
            <person name="Huang Y."/>
            <person name="Zhao Q."/>
            <person name="Feng Q."/>
            <person name="Zhang L."/>
            <person name="Zhu J."/>
            <person name="Weng Q."/>
            <person name="Mu J."/>
            <person name="Lu Y."/>
            <person name="Fan D."/>
            <person name="Liu Y."/>
            <person name="Guan J."/>
            <person name="Zhang Y."/>
            <person name="Yu S."/>
            <person name="Liu X."/>
            <person name="Zhang Y."/>
            <person name="Hong G."/>
            <person name="Han B."/>
            <person name="Choisne N."/>
            <person name="Demange N."/>
            <person name="Orjeda G."/>
            <person name="Samain S."/>
            <person name="Cattolico L."/>
            <person name="Pelletier E."/>
            <person name="Couloux A."/>
            <person name="Segurens B."/>
            <person name="Wincker P."/>
            <person name="D'Hont A."/>
            <person name="Scarpelli C."/>
            <person name="Weissenbach J."/>
            <person name="Salanoubat M."/>
            <person name="Quetier F."/>
            <person name="Yu Y."/>
            <person name="Kim H.R."/>
            <person name="Rambo T."/>
            <person name="Currie J."/>
            <person name="Collura K."/>
            <person name="Luo M."/>
            <person name="Yang T."/>
            <person name="Ammiraju J.S.S."/>
            <person name="Engler F."/>
            <person name="Soderlund C."/>
            <person name="Wing R.A."/>
            <person name="Palmer L.E."/>
            <person name="de la Bastide M."/>
            <person name="Spiegel L."/>
            <person name="Nascimento L."/>
            <person name="Zutavern T."/>
            <person name="O'Shaughnessy A."/>
            <person name="Dike S."/>
            <person name="Dedhia N."/>
            <person name="Preston R."/>
            <person name="Balija V."/>
            <person name="McCombie W.R."/>
            <person name="Chow T."/>
            <person name="Chen H."/>
            <person name="Chung M."/>
            <person name="Chen C."/>
            <person name="Shaw J."/>
            <person name="Wu H."/>
            <person name="Hsiao K."/>
            <person name="Chao Y."/>
            <person name="Chu M."/>
            <person name="Cheng C."/>
            <person name="Hour A."/>
            <person name="Lee P."/>
            <person name="Lin S."/>
            <person name="Lin Y."/>
            <person name="Liou J."/>
            <person name="Liu S."/>
            <person name="Hsing Y."/>
            <person name="Raghuvanshi S."/>
            <person name="Mohanty A."/>
            <person name="Bharti A.K."/>
            <person name="Gaur A."/>
            <person name="Gupta V."/>
            <person name="Kumar D."/>
            <person name="Ravi V."/>
            <person name="Vij S."/>
            <person name="Kapur A."/>
            <person name="Khurana P."/>
            <person name="Khurana P."/>
            <person name="Khurana J.P."/>
            <person name="Tyagi A.K."/>
            <person name="Gaikwad K."/>
            <person name="Singh A."/>
            <person name="Dalal V."/>
            <person name="Srivastava S."/>
            <person name="Dixit A."/>
            <person name="Pal A.K."/>
            <person name="Ghazi I.A."/>
            <person name="Yadav M."/>
            <person name="Pandit A."/>
            <person name="Bhargava A."/>
            <person name="Sureshbabu K."/>
            <person name="Batra K."/>
            <person name="Sharma T.R."/>
            <person name="Mohapatra T."/>
            <person name="Singh N.K."/>
            <person name="Messing J."/>
            <person name="Nelson A.B."/>
            <person name="Fuks G."/>
            <person name="Kavchok S."/>
            <person name="Keizer G."/>
            <person name="Linton E."/>
            <person name="Llaca V."/>
            <person name="Song R."/>
            <person name="Tanyolac B."/>
            <person name="Young S."/>
            <person name="Ho-Il K."/>
            <person name="Hahn J.H."/>
            <person name="Sangsakoo G."/>
            <person name="Vanavichit A."/>
            <person name="de Mattos Luiz.A.T."/>
            <person name="Zimmer P.D."/>
            <person name="Malone G."/>
            <person name="Dellagostin O."/>
            <person name="de Oliveira A.C."/>
            <person name="Bevan M."/>
            <person name="Bancroft I."/>
            <person name="Minx P."/>
            <person name="Cordum H."/>
            <person name="Wilson R."/>
            <person name="Cheng Z."/>
            <person name="Jin W."/>
            <person name="Jiang J."/>
            <person name="Leong S.A."/>
            <person name="Iwama H."/>
            <person name="Gojobori T."/>
            <person name="Itoh T."/>
            <person name="Niimura Y."/>
            <person name="Fujii Y."/>
            <person name="Habara T."/>
            <person name="Sakai H."/>
            <person name="Sato Y."/>
            <person name="Wilson G."/>
            <person name="Kumar K."/>
            <person name="McCouch S."/>
            <person name="Juretic N."/>
            <person name="Hoen D."/>
            <person name="Wright S."/>
            <person name="Bruskiewich R."/>
            <person name="Bureau T."/>
            <person name="Miyao A."/>
            <person name="Hirochika H."/>
            <person name="Nishikawa T."/>
            <person name="Kadowaki K."/>
            <person name="Sugiura M."/>
            <person name="Burr B."/>
            <person name="Sasaki T."/>
        </authorList>
    </citation>
    <scope>NUCLEOTIDE SEQUENCE [LARGE SCALE GENOMIC DNA]</scope>
    <source>
        <strain evidence="3">cv. Nipponbare</strain>
    </source>
</reference>
<reference evidence="3" key="4">
    <citation type="journal article" date="2008" name="Nucleic Acids Res.">
        <title>The rice annotation project database (RAP-DB): 2008 update.</title>
        <authorList>
            <consortium name="The rice annotation project (RAP)"/>
        </authorList>
    </citation>
    <scope>GENOME REANNOTATION</scope>
    <source>
        <strain evidence="3">cv. Nipponbare</strain>
    </source>
</reference>
<dbReference type="AlphaFoldDB" id="Q67U59"/>
<evidence type="ECO:0000313" key="3">
    <source>
        <dbReference type="Proteomes" id="UP000000763"/>
    </source>
</evidence>
<proteinExistence type="predicted"/>
<organism evidence="2 3">
    <name type="scientific">Oryza sativa subsp. japonica</name>
    <name type="common">Rice</name>
    <dbReference type="NCBI Taxonomy" id="39947"/>
    <lineage>
        <taxon>Eukaryota</taxon>
        <taxon>Viridiplantae</taxon>
        <taxon>Streptophyta</taxon>
        <taxon>Embryophyta</taxon>
        <taxon>Tracheophyta</taxon>
        <taxon>Spermatophyta</taxon>
        <taxon>Magnoliopsida</taxon>
        <taxon>Liliopsida</taxon>
        <taxon>Poales</taxon>
        <taxon>Poaceae</taxon>
        <taxon>BOP clade</taxon>
        <taxon>Oryzoideae</taxon>
        <taxon>Oryzeae</taxon>
        <taxon>Oryzinae</taxon>
        <taxon>Oryza</taxon>
        <taxon>Oryza sativa</taxon>
    </lineage>
</organism>
<gene>
    <name evidence="2" type="ORF">OJ1123_B08.8</name>
    <name evidence="1" type="ORF">P0046G12.51</name>
</gene>
<reference evidence="2" key="2">
    <citation type="submission" date="2002-09" db="EMBL/GenBank/DDBJ databases">
        <title>Oryza sativa nipponbare(GA3) genomic DNA, chromosome 9, BAC clone:OJ1123_B08.</title>
        <authorList>
            <person name="Sasaki T."/>
            <person name="Matsumoto T."/>
            <person name="Hattori M."/>
            <person name="Sakaki Y."/>
            <person name="Katayose Y."/>
        </authorList>
    </citation>
    <scope>NUCLEOTIDE SEQUENCE</scope>
</reference>
<evidence type="ECO:0000313" key="1">
    <source>
        <dbReference type="EMBL" id="BAD38096.1"/>
    </source>
</evidence>
<dbReference type="Proteomes" id="UP000000763">
    <property type="component" value="Chromosome 9"/>
</dbReference>
<sequence length="148" mass="15931">MIAWSISLSPLEQRQPLLLIKRKLGRGDRPSPPCCWHEPPPGPRACARRRSFASHRVRACARAARKKGQDYGVSRVWARRGDGAARRSRARLAVGCDHATRVISVGFRGGRWPVACVTAGCRAAAATGSVSRRRHGACADGGRAGARG</sequence>
<dbReference type="EMBL" id="AP005720">
    <property type="protein sequence ID" value="BAD38312.1"/>
    <property type="molecule type" value="Genomic_DNA"/>
</dbReference>
<protein>
    <submittedName>
        <fullName evidence="2">Uncharacterized protein</fullName>
    </submittedName>
</protein>
<evidence type="ECO:0000313" key="2">
    <source>
        <dbReference type="EMBL" id="BAD38312.1"/>
    </source>
</evidence>
<reference evidence="1" key="1">
    <citation type="submission" date="2002-06" db="EMBL/GenBank/DDBJ databases">
        <title>Oryza sativa nipponbare(GA3) genomic DNA, chromosome 9, PAC clone:P0046G12.</title>
        <authorList>
            <person name="Sasaki T."/>
            <person name="Matsumoto T."/>
            <person name="Katayose Y."/>
        </authorList>
    </citation>
    <scope>NUCLEOTIDE SEQUENCE</scope>
</reference>
<dbReference type="EMBL" id="AP005419">
    <property type="protein sequence ID" value="BAD38096.1"/>
    <property type="molecule type" value="Genomic_DNA"/>
</dbReference>